<dbReference type="OrthoDB" id="9815044at2"/>
<proteinExistence type="predicted"/>
<dbReference type="InterPro" id="IPR039661">
    <property type="entry name" value="ELP3"/>
</dbReference>
<dbReference type="InterPro" id="IPR007197">
    <property type="entry name" value="rSAM"/>
</dbReference>
<gene>
    <name evidence="9" type="ORF">GTA51_06055</name>
</gene>
<keyword evidence="6" id="KW-0411">Iron-sulfur</keyword>
<evidence type="ECO:0000256" key="6">
    <source>
        <dbReference type="ARBA" id="ARBA00023014"/>
    </source>
</evidence>
<dbReference type="SFLD" id="SFLDS00029">
    <property type="entry name" value="Radical_SAM"/>
    <property type="match status" value="1"/>
</dbReference>
<evidence type="ECO:0000256" key="1">
    <source>
        <dbReference type="ARBA" id="ARBA00001966"/>
    </source>
</evidence>
<evidence type="ECO:0000256" key="2">
    <source>
        <dbReference type="ARBA" id="ARBA00022485"/>
    </source>
</evidence>
<dbReference type="Proteomes" id="UP000482487">
    <property type="component" value="Unassembled WGS sequence"/>
</dbReference>
<dbReference type="SFLD" id="SFLDG01086">
    <property type="entry name" value="elongater_protein-like"/>
    <property type="match status" value="1"/>
</dbReference>
<comment type="caution">
    <text evidence="9">The sequence shown here is derived from an EMBL/GenBank/DDBJ whole genome shotgun (WGS) entry which is preliminary data.</text>
</comment>
<dbReference type="Pfam" id="PF16199">
    <property type="entry name" value="Radical_SAM_C"/>
    <property type="match status" value="1"/>
</dbReference>
<evidence type="ECO:0000256" key="5">
    <source>
        <dbReference type="ARBA" id="ARBA00023004"/>
    </source>
</evidence>
<dbReference type="InterPro" id="IPR013785">
    <property type="entry name" value="Aldolase_TIM"/>
</dbReference>
<dbReference type="Pfam" id="PF04055">
    <property type="entry name" value="Radical_SAM"/>
    <property type="match status" value="1"/>
</dbReference>
<dbReference type="GO" id="GO:0005737">
    <property type="term" value="C:cytoplasm"/>
    <property type="evidence" value="ECO:0007669"/>
    <property type="project" value="TreeGrafter"/>
</dbReference>
<keyword evidence="5" id="KW-0408">Iron</keyword>
<comment type="cofactor">
    <cofactor evidence="1">
        <name>[4Fe-4S] cluster</name>
        <dbReference type="ChEBI" id="CHEBI:49883"/>
    </cofactor>
</comment>
<dbReference type="RefSeq" id="WP_160959531.1">
    <property type="nucleotide sequence ID" value="NZ_WVUD01000007.1"/>
</dbReference>
<dbReference type="InterPro" id="IPR058240">
    <property type="entry name" value="rSAM_sf"/>
</dbReference>
<dbReference type="EMBL" id="WVUD01000007">
    <property type="protein sequence ID" value="MYL82698.1"/>
    <property type="molecule type" value="Genomic_DNA"/>
</dbReference>
<evidence type="ECO:0000256" key="7">
    <source>
        <dbReference type="SAM" id="MobiDB-lite"/>
    </source>
</evidence>
<dbReference type="AlphaFoldDB" id="A0A7C9J8C1"/>
<dbReference type="SMART" id="SM00729">
    <property type="entry name" value="Elp3"/>
    <property type="match status" value="1"/>
</dbReference>
<keyword evidence="4" id="KW-0479">Metal-binding</keyword>
<dbReference type="SUPFAM" id="SSF102114">
    <property type="entry name" value="Radical SAM enzymes"/>
    <property type="match status" value="1"/>
</dbReference>
<accession>A0A7C9J8C1</accession>
<sequence>MSPLPPSPNLCQNDTSKTDANGRFFRHPEPEKPRTRIWPVFLSFKGCPGRCVFCAQPVQSGTRPQPLEATLDALERDLAAAVRDGRGPYELAFYGGVFTALPEPWPARFLAAAARFRQAGVISRVRCSTRPDACSPPLLAQLADQGLSLVEIGVQTFDDAVLAASGRGHDAAASRRAARQIIEAGLGLGVQLLPGLPGHEPATLARDVAETCALAPEIVRLHPCLVVDGTPLAALYRAGGFSPWPLETTLDALAAAVLPLWQAGIRVARLGLAPEPGLEAAVLAGPRHPALGARVRARALLALIAAEVRALGCAPAGLAAPRRFAGELFGHAGELLQAYADLGLPRAGVRFCDREDFHLRVQAV</sequence>
<dbReference type="PANTHER" id="PTHR11135:SF0">
    <property type="entry name" value="ELONGATOR COMPLEX PROTEIN 3"/>
    <property type="match status" value="1"/>
</dbReference>
<dbReference type="PROSITE" id="PS51918">
    <property type="entry name" value="RADICAL_SAM"/>
    <property type="match status" value="1"/>
</dbReference>
<dbReference type="CDD" id="cd01335">
    <property type="entry name" value="Radical_SAM"/>
    <property type="match status" value="1"/>
</dbReference>
<feature type="compositionally biased region" description="Polar residues" evidence="7">
    <location>
        <begin position="9"/>
        <end position="19"/>
    </location>
</feature>
<evidence type="ECO:0000256" key="3">
    <source>
        <dbReference type="ARBA" id="ARBA00022691"/>
    </source>
</evidence>
<dbReference type="GO" id="GO:0002926">
    <property type="term" value="P:tRNA wobble base 5-methoxycarbonylmethyl-2-thiouridinylation"/>
    <property type="evidence" value="ECO:0007669"/>
    <property type="project" value="TreeGrafter"/>
</dbReference>
<name>A0A7C9J8C1_9BACT</name>
<keyword evidence="2" id="KW-0004">4Fe-4S</keyword>
<dbReference type="GO" id="GO:0051539">
    <property type="term" value="F:4 iron, 4 sulfur cluster binding"/>
    <property type="evidence" value="ECO:0007669"/>
    <property type="project" value="UniProtKB-KW"/>
</dbReference>
<dbReference type="InterPro" id="IPR032432">
    <property type="entry name" value="Radical_SAM_C"/>
</dbReference>
<dbReference type="GO" id="GO:0046872">
    <property type="term" value="F:metal ion binding"/>
    <property type="evidence" value="ECO:0007669"/>
    <property type="project" value="UniProtKB-KW"/>
</dbReference>
<dbReference type="InterPro" id="IPR006638">
    <property type="entry name" value="Elp3/MiaA/NifB-like_rSAM"/>
</dbReference>
<dbReference type="GO" id="GO:0003824">
    <property type="term" value="F:catalytic activity"/>
    <property type="evidence" value="ECO:0007669"/>
    <property type="project" value="InterPro"/>
</dbReference>
<evidence type="ECO:0000313" key="10">
    <source>
        <dbReference type="Proteomes" id="UP000482487"/>
    </source>
</evidence>
<protein>
    <submittedName>
        <fullName evidence="9">Radical SAM protein</fullName>
    </submittedName>
</protein>
<evidence type="ECO:0000256" key="4">
    <source>
        <dbReference type="ARBA" id="ARBA00022723"/>
    </source>
</evidence>
<feature type="domain" description="Radical SAM core" evidence="8">
    <location>
        <begin position="31"/>
        <end position="270"/>
    </location>
</feature>
<keyword evidence="10" id="KW-1185">Reference proteome</keyword>
<dbReference type="PANTHER" id="PTHR11135">
    <property type="entry name" value="HISTONE ACETYLTRANSFERASE-RELATED"/>
    <property type="match status" value="1"/>
</dbReference>
<dbReference type="SFLD" id="SFLDG01082">
    <property type="entry name" value="B12-binding_domain_containing"/>
    <property type="match status" value="1"/>
</dbReference>
<evidence type="ECO:0000313" key="9">
    <source>
        <dbReference type="EMBL" id="MYL82698.1"/>
    </source>
</evidence>
<evidence type="ECO:0000259" key="8">
    <source>
        <dbReference type="PROSITE" id="PS51918"/>
    </source>
</evidence>
<dbReference type="Gene3D" id="3.20.20.70">
    <property type="entry name" value="Aldolase class I"/>
    <property type="match status" value="1"/>
</dbReference>
<organism evidence="9 10">
    <name type="scientific">Solidesulfovibrio aerotolerans</name>
    <dbReference type="NCBI Taxonomy" id="295255"/>
    <lineage>
        <taxon>Bacteria</taxon>
        <taxon>Pseudomonadati</taxon>
        <taxon>Thermodesulfobacteriota</taxon>
        <taxon>Desulfovibrionia</taxon>
        <taxon>Desulfovibrionales</taxon>
        <taxon>Desulfovibrionaceae</taxon>
        <taxon>Solidesulfovibrio</taxon>
    </lineage>
</organism>
<reference evidence="9 10" key="1">
    <citation type="submission" date="2020-01" db="EMBL/GenBank/DDBJ databases">
        <title>Genome sequence of Desulfovibrio aerotolerans DSM 16695(T).</title>
        <authorList>
            <person name="Karnachuk O."/>
            <person name="Avakyan M."/>
            <person name="Mardanov A."/>
            <person name="Kadnikov V."/>
            <person name="Ravin N."/>
        </authorList>
    </citation>
    <scope>NUCLEOTIDE SEQUENCE [LARGE SCALE GENOMIC DNA]</scope>
    <source>
        <strain evidence="9 10">DSM 16695</strain>
    </source>
</reference>
<keyword evidence="3" id="KW-0949">S-adenosyl-L-methionine</keyword>
<feature type="region of interest" description="Disordered" evidence="7">
    <location>
        <begin position="1"/>
        <end position="31"/>
    </location>
</feature>